<dbReference type="Proteomes" id="UP000180175">
    <property type="component" value="Chromosome"/>
</dbReference>
<dbReference type="EMBL" id="CP063356">
    <property type="protein sequence ID" value="QOY36438.1"/>
    <property type="molecule type" value="Genomic_DNA"/>
</dbReference>
<sequence length="113" mass="13332">MTIPKKERMLHIIDQLESYADQMSEPIQTKLQQAKKQLSELDDQEVEQLTDKVFSKPATEQHINFNSPENLLHSCYSELDRLTKEEGAPEHLQEAVQEMRYYFSIEERDGFFP</sequence>
<accession>A0A7S7RC13</accession>
<gene>
    <name evidence="1" type="ORF">AWH56_001720</name>
</gene>
<reference evidence="1 2" key="2">
    <citation type="journal article" date="2019" name="Int. J. Syst. Evol. Microbiol.">
        <title>Anaerobacillus isosaccharinicus sp. nov., an alkaliphilic bacterium which degrades isosaccharinic acid.</title>
        <authorList>
            <person name="Bassil N.M."/>
            <person name="Lloyd J.R."/>
        </authorList>
    </citation>
    <scope>NUCLEOTIDE SEQUENCE [LARGE SCALE GENOMIC DNA]</scope>
    <source>
        <strain evidence="1 2">NB2006</strain>
    </source>
</reference>
<dbReference type="AlphaFoldDB" id="A0A7S7RC13"/>
<protein>
    <submittedName>
        <fullName evidence="1">Uncharacterized protein</fullName>
    </submittedName>
</protein>
<keyword evidence="2" id="KW-1185">Reference proteome</keyword>
<dbReference type="KEGG" id="aia:AWH56_001720"/>
<evidence type="ECO:0000313" key="2">
    <source>
        <dbReference type="Proteomes" id="UP000180175"/>
    </source>
</evidence>
<evidence type="ECO:0000313" key="1">
    <source>
        <dbReference type="EMBL" id="QOY36438.1"/>
    </source>
</evidence>
<dbReference type="RefSeq" id="WP_182080594.1">
    <property type="nucleotide sequence ID" value="NZ_CP063356.2"/>
</dbReference>
<proteinExistence type="predicted"/>
<name>A0A7S7RC13_9BACI</name>
<reference evidence="1 2" key="1">
    <citation type="journal article" date="2017" name="Genome Announc.">
        <title>Draft Genome Sequences of Four Alkaliphilic Bacteria Belonging to the Anaerobacillus Genus.</title>
        <authorList>
            <person name="Bassil N.M."/>
            <person name="Lloyd J.R."/>
        </authorList>
    </citation>
    <scope>NUCLEOTIDE SEQUENCE [LARGE SCALE GENOMIC DNA]</scope>
    <source>
        <strain evidence="1 2">NB2006</strain>
    </source>
</reference>
<organism evidence="1 2">
    <name type="scientific">Anaerobacillus isosaccharinicus</name>
    <dbReference type="NCBI Taxonomy" id="1532552"/>
    <lineage>
        <taxon>Bacteria</taxon>
        <taxon>Bacillati</taxon>
        <taxon>Bacillota</taxon>
        <taxon>Bacilli</taxon>
        <taxon>Bacillales</taxon>
        <taxon>Bacillaceae</taxon>
        <taxon>Anaerobacillus</taxon>
    </lineage>
</organism>